<keyword evidence="3" id="KW-0548">Nucleotidyltransferase</keyword>
<dbReference type="InterPro" id="IPR001650">
    <property type="entry name" value="Helicase_C-like"/>
</dbReference>
<dbReference type="InterPro" id="IPR014001">
    <property type="entry name" value="Helicase_ATP-bd"/>
</dbReference>
<keyword evidence="4" id="KW-0547">Nucleotide-binding</keyword>
<dbReference type="Pfam" id="PF00271">
    <property type="entry name" value="Helicase_C"/>
    <property type="match status" value="1"/>
</dbReference>
<dbReference type="InterPro" id="IPR019760">
    <property type="entry name" value="DNA-dir_DNA_pol_A_CS"/>
</dbReference>
<evidence type="ECO:0000259" key="9">
    <source>
        <dbReference type="PROSITE" id="PS51192"/>
    </source>
</evidence>
<dbReference type="SMART" id="SM00490">
    <property type="entry name" value="HELICc"/>
    <property type="match status" value="1"/>
</dbReference>
<dbReference type="CDD" id="cd18026">
    <property type="entry name" value="DEXHc_POLQ-like"/>
    <property type="match status" value="1"/>
</dbReference>
<organism evidence="11 12">
    <name type="scientific">Taenia crassiceps</name>
    <dbReference type="NCBI Taxonomy" id="6207"/>
    <lineage>
        <taxon>Eukaryota</taxon>
        <taxon>Metazoa</taxon>
        <taxon>Spiralia</taxon>
        <taxon>Lophotrochozoa</taxon>
        <taxon>Platyhelminthes</taxon>
        <taxon>Cestoda</taxon>
        <taxon>Eucestoda</taxon>
        <taxon>Cyclophyllidea</taxon>
        <taxon>Taeniidae</taxon>
        <taxon>Taenia</taxon>
    </lineage>
</organism>
<dbReference type="PROSITE" id="PS00447">
    <property type="entry name" value="DNA_POLYMERASE_A"/>
    <property type="match status" value="1"/>
</dbReference>
<dbReference type="CDD" id="cd08638">
    <property type="entry name" value="DNA_pol_A_theta"/>
    <property type="match status" value="1"/>
</dbReference>
<keyword evidence="12" id="KW-1185">Reference proteome</keyword>
<dbReference type="Pfam" id="PF20470">
    <property type="entry name" value="HTH_61"/>
    <property type="match status" value="1"/>
</dbReference>
<evidence type="ECO:0000256" key="1">
    <source>
        <dbReference type="ARBA" id="ARBA00012417"/>
    </source>
</evidence>
<dbReference type="EC" id="2.7.7.7" evidence="1"/>
<dbReference type="PANTHER" id="PTHR10133">
    <property type="entry name" value="DNA POLYMERASE I"/>
    <property type="match status" value="1"/>
</dbReference>
<dbReference type="PROSITE" id="PS51194">
    <property type="entry name" value="HELICASE_CTER"/>
    <property type="match status" value="1"/>
</dbReference>
<dbReference type="Gene3D" id="3.30.70.370">
    <property type="match status" value="1"/>
</dbReference>
<evidence type="ECO:0000256" key="3">
    <source>
        <dbReference type="ARBA" id="ARBA00022695"/>
    </source>
</evidence>
<keyword evidence="6" id="KW-0239">DNA-directed DNA polymerase</keyword>
<dbReference type="InterPro" id="IPR043502">
    <property type="entry name" value="DNA/RNA_pol_sf"/>
</dbReference>
<evidence type="ECO:0000256" key="7">
    <source>
        <dbReference type="ARBA" id="ARBA00049244"/>
    </source>
</evidence>
<dbReference type="InterPro" id="IPR027417">
    <property type="entry name" value="P-loop_NTPase"/>
</dbReference>
<dbReference type="CDD" id="cd18795">
    <property type="entry name" value="SF2_C_Ski2"/>
    <property type="match status" value="1"/>
</dbReference>
<dbReference type="SMART" id="SM00482">
    <property type="entry name" value="POLAc"/>
    <property type="match status" value="1"/>
</dbReference>
<evidence type="ECO:0000313" key="12">
    <source>
        <dbReference type="Proteomes" id="UP001651158"/>
    </source>
</evidence>
<comment type="caution">
    <text evidence="11">The sequence shown here is derived from an EMBL/GenBank/DDBJ whole genome shotgun (WGS) entry which is preliminary data.</text>
</comment>
<name>A0ABR4QE75_9CEST</name>
<comment type="catalytic activity">
    <reaction evidence="7">
        <text>DNA(n) + a 2'-deoxyribonucleoside 5'-triphosphate = DNA(n+1) + diphosphate</text>
        <dbReference type="Rhea" id="RHEA:22508"/>
        <dbReference type="Rhea" id="RHEA-COMP:17339"/>
        <dbReference type="Rhea" id="RHEA-COMP:17340"/>
        <dbReference type="ChEBI" id="CHEBI:33019"/>
        <dbReference type="ChEBI" id="CHEBI:61560"/>
        <dbReference type="ChEBI" id="CHEBI:173112"/>
        <dbReference type="EC" id="2.7.7.7"/>
    </reaction>
</comment>
<gene>
    <name evidence="11" type="ORF">TcWFU_006482</name>
</gene>
<protein>
    <recommendedName>
        <fullName evidence="1">DNA-directed DNA polymerase</fullName>
        <ecNumber evidence="1">2.7.7.7</ecNumber>
    </recommendedName>
</protein>
<keyword evidence="2" id="KW-0808">Transferase</keyword>
<evidence type="ECO:0000256" key="5">
    <source>
        <dbReference type="ARBA" id="ARBA00022840"/>
    </source>
</evidence>
<feature type="compositionally biased region" description="Polar residues" evidence="8">
    <location>
        <begin position="1047"/>
        <end position="1060"/>
    </location>
</feature>
<dbReference type="SMART" id="SM00487">
    <property type="entry name" value="DEXDc"/>
    <property type="match status" value="1"/>
</dbReference>
<dbReference type="Gene3D" id="3.40.50.300">
    <property type="entry name" value="P-loop containing nucleotide triphosphate hydrolases"/>
    <property type="match status" value="2"/>
</dbReference>
<dbReference type="EMBL" id="JAKROA010000004">
    <property type="protein sequence ID" value="KAL5107880.1"/>
    <property type="molecule type" value="Genomic_DNA"/>
</dbReference>
<keyword evidence="5" id="KW-0067">ATP-binding</keyword>
<dbReference type="Pfam" id="PF00270">
    <property type="entry name" value="DEAD"/>
    <property type="match status" value="1"/>
</dbReference>
<evidence type="ECO:0000256" key="4">
    <source>
        <dbReference type="ARBA" id="ARBA00022741"/>
    </source>
</evidence>
<feature type="domain" description="Helicase C-terminal" evidence="10">
    <location>
        <begin position="327"/>
        <end position="527"/>
    </location>
</feature>
<dbReference type="SUPFAM" id="SSF158702">
    <property type="entry name" value="Sec63 N-terminal domain-like"/>
    <property type="match status" value="1"/>
</dbReference>
<dbReference type="Gene3D" id="1.20.1060.10">
    <property type="entry name" value="Taq DNA Polymerase, Chain T, domain 4"/>
    <property type="match status" value="1"/>
</dbReference>
<evidence type="ECO:0000313" key="11">
    <source>
        <dbReference type="EMBL" id="KAL5107880.1"/>
    </source>
</evidence>
<dbReference type="Pfam" id="PF00476">
    <property type="entry name" value="DNA_pol_A"/>
    <property type="match status" value="1"/>
</dbReference>
<dbReference type="SUPFAM" id="SSF56672">
    <property type="entry name" value="DNA/RNA polymerases"/>
    <property type="match status" value="1"/>
</dbReference>
<dbReference type="InterPro" id="IPR048960">
    <property type="entry name" value="POLQ-like_helical"/>
</dbReference>
<dbReference type="PANTHER" id="PTHR10133:SF62">
    <property type="entry name" value="DNA POLYMERASE THETA"/>
    <property type="match status" value="1"/>
</dbReference>
<dbReference type="SUPFAM" id="SSF52540">
    <property type="entry name" value="P-loop containing nucleoside triphosphate hydrolases"/>
    <property type="match status" value="2"/>
</dbReference>
<dbReference type="Gene3D" id="1.10.3380.20">
    <property type="match status" value="1"/>
</dbReference>
<dbReference type="Proteomes" id="UP001651158">
    <property type="component" value="Unassembled WGS sequence"/>
</dbReference>
<feature type="region of interest" description="Disordered" evidence="8">
    <location>
        <begin position="1047"/>
        <end position="1066"/>
    </location>
</feature>
<evidence type="ECO:0000256" key="6">
    <source>
        <dbReference type="ARBA" id="ARBA00022932"/>
    </source>
</evidence>
<dbReference type="InterPro" id="IPR046931">
    <property type="entry name" value="HTH_61"/>
</dbReference>
<accession>A0ABR4QE75</accession>
<dbReference type="Pfam" id="PF21099">
    <property type="entry name" value="POLQ_helical"/>
    <property type="match status" value="1"/>
</dbReference>
<dbReference type="InterPro" id="IPR011545">
    <property type="entry name" value="DEAD/DEAH_box_helicase_dom"/>
</dbReference>
<dbReference type="Gene3D" id="1.10.150.20">
    <property type="entry name" value="5' to 3' exonuclease, C-terminal subdomain"/>
    <property type="match status" value="1"/>
</dbReference>
<dbReference type="InterPro" id="IPR001098">
    <property type="entry name" value="DNA-dir_DNA_pol_A_palm_dom"/>
</dbReference>
<evidence type="ECO:0000256" key="8">
    <source>
        <dbReference type="SAM" id="MobiDB-lite"/>
    </source>
</evidence>
<sequence>MDIRPGIDFELSDEAIFLPRNIYDKYAEIGITSVFPWQAACLKLPGILEGTRNLVYCAPTSAGKTLVAELITLKRILTTNKKAVIILPYVSVSREKMVSLQHIFEGIDIRVGGFMGGVSPAGGLASVRVAVCTIEKANNLINRLIEEEHLSDLGIVVVDEMHLIGDQHRGYLLELLLTKILLCGRMQTSRRENEIQNSHTAEDLHIQIIGMSAALPTLPILGSWLEAAVYTTDFRPIPLTEFVYTRELVYRVTAGEGDVYECLESIDGGEYSLFSAPRERLPAVDDDDGVFELCFDTLLSGFAALVFCSTKQWCEQLATSMAGHIYHLVKPYLKVEGEWPPKEANDYGRTLRKQLNEIGLNECLKQLERSPVGLDPVLSRCIRFGVAFHHAGLTIEERDILELAFRKGYLRLLIATSTLSSGVNLPARRVIIRTPFFHGQTLGYLDYKQMVGRAGRKGIDVRGESVLLCKSKDLPKVRHLLSCGMPRITSCLLTQSGTPESSLRRALLEVIASGIVESVSAAKAYMESTLLAACLKASSNSELSPIFRSQRRSSMESGVHGTDSLLSACLDVLLKSELISKVPGDEEALRPTQLGRAVLASALGPIDGLTVFTELSRARRSVALDTDLHLVYLVTPIYLNLDNSLDWSRYLEIYQTLSPPERRVAELVGVEERGLVRCLSGAAVAKQTLPQMRRFYLALALHRLVCEDGLIGVAERFGINRGLLQSLMQQASTYAGMVTVFCNRLGWIHMERLLEGFQMRLFFGVSNELLDLIRLSPLLSTNRARILYQAGFTSIALVARARPKQIELVLQRANPFTSGKNQNEVRSSRSIILPDGSAVSERELASLLTYRAQDILQNDLICNYGVDLPANVAVASFTPPGKRRKLSPLTCTEMDPNSPLPAEIQAPVKKSILDGSNVNGVPTSSSICGRLSAQIVFASTPASRSDFDHRVNTPPSFHNMCSQLPLSPRSMKGPTSSLITGVQIPTSTCDLSTSSVALAGEEKVQLNDTMTFSMMERFAENATAEFPPDGVSNEDIFSSQLHSSSICEGSSKDASQTSDLVEQGKPIGTSNRQPLFSLIDVTKTLQLWTIFQREFESFLDSNTDTEIHWLAVQPHWQVLPNQAVCKEAMNNNATIVWHDGCGGSRSHGSVCSGACLQLMGLTLSSLRLRPRTVFWLPLHIQGVDVLKTLRHLLARPRLGMIVSDLKWWLRVSIELLDFDGNFVDNFFDPGIQAWLEDPDSGRPRLVNVVPDASSVINDLFSMGYCLDPPTQLCDWAKLQLTNSSSPLPRESCFSPAILNTAAQCFLLSLASPPSPPSFALKLELSVASLLAKSEPYGFVLNYSILDACQTELKKVCDMLVRLAHALVGHAFDLGSPREVADVLYKRLHLPVYTSLAAELTANKRARKNRLGFGLPIRSRQLPTNNQTLCHLVHVHPLPTVVMEWRRIHGVLEKAFSGIVRACEIALNRHETYPDEVRVGCVYRTFTATGRIISTHPNLQAVPKEIRFSWSNLLHRPPPLPPLPLNGIATTSKAPATVQWPQTIADVLRPFTEETDLILRPRSAFGAAKGSVLVSADFCHLELRILVHLSQDSVLLPMLQSTSQDVFKMLAAHWLNRKDVSSVTYEERQQAKRLCYAVIYGMGASSLASQNGISPLEAQTLIDRFMISFYGVAEFIRRTIRIAHEQGFVRTLGGRLRKLNGFEPSRCTSSPSKCPLPCRSANIFTANLPGSCTPEKAERQAVNSMIQGSAADIVKLAMQRVELALEREANLSCRLVLHLHDELIYEVTPETSMPKICNILRREMSGVGQAFEMGIPLPVKVKAGPNWSDLQGVD</sequence>
<dbReference type="PROSITE" id="PS51192">
    <property type="entry name" value="HELICASE_ATP_BIND_1"/>
    <property type="match status" value="1"/>
</dbReference>
<reference evidence="11 12" key="1">
    <citation type="journal article" date="2022" name="Front. Cell. Infect. Microbiol.">
        <title>The Genomes of Two Strains of Taenia crassiceps the Animal Model for the Study of Human Cysticercosis.</title>
        <authorList>
            <person name="Bobes R.J."/>
            <person name="Estrada K."/>
            <person name="Rios-Valencia D.G."/>
            <person name="Calderon-Gallegos A."/>
            <person name="de la Torre P."/>
            <person name="Carrero J.C."/>
            <person name="Sanchez-Flores A."/>
            <person name="Laclette J.P."/>
        </authorList>
    </citation>
    <scope>NUCLEOTIDE SEQUENCE [LARGE SCALE GENOMIC DNA]</scope>
    <source>
        <strain evidence="11">WFUcys</strain>
    </source>
</reference>
<evidence type="ECO:0000256" key="2">
    <source>
        <dbReference type="ARBA" id="ARBA00022679"/>
    </source>
</evidence>
<evidence type="ECO:0000259" key="10">
    <source>
        <dbReference type="PROSITE" id="PS51194"/>
    </source>
</evidence>
<dbReference type="InterPro" id="IPR002298">
    <property type="entry name" value="DNA_polymerase_A"/>
</dbReference>
<feature type="domain" description="Helicase ATP-binding" evidence="9">
    <location>
        <begin position="45"/>
        <end position="233"/>
    </location>
</feature>
<proteinExistence type="predicted"/>